<dbReference type="EMBL" id="LWCA01000118">
    <property type="protein sequence ID" value="OAF70717.1"/>
    <property type="molecule type" value="Genomic_DNA"/>
</dbReference>
<name>A0A177B8U1_9BILA</name>
<dbReference type="Proteomes" id="UP000078046">
    <property type="component" value="Unassembled WGS sequence"/>
</dbReference>
<protein>
    <recommendedName>
        <fullName evidence="1">FHA domain-containing protein</fullName>
    </recommendedName>
</protein>
<keyword evidence="3" id="KW-1185">Reference proteome</keyword>
<dbReference type="InterPro" id="IPR000253">
    <property type="entry name" value="FHA_dom"/>
</dbReference>
<reference evidence="2 3" key="1">
    <citation type="submission" date="2016-04" db="EMBL/GenBank/DDBJ databases">
        <title>The genome of Intoshia linei affirms orthonectids as highly simplified spiralians.</title>
        <authorList>
            <person name="Mikhailov K.V."/>
            <person name="Slusarev G.S."/>
            <person name="Nikitin M.A."/>
            <person name="Logacheva M.D."/>
            <person name="Penin A."/>
            <person name="Aleoshin V."/>
            <person name="Panchin Y.V."/>
        </authorList>
    </citation>
    <scope>NUCLEOTIDE SEQUENCE [LARGE SCALE GENOMIC DNA]</scope>
    <source>
        <strain evidence="2">Intl2013</strain>
        <tissue evidence="2">Whole animal</tissue>
    </source>
</reference>
<dbReference type="Gene3D" id="2.60.200.20">
    <property type="match status" value="1"/>
</dbReference>
<dbReference type="AlphaFoldDB" id="A0A177B8U1"/>
<dbReference type="InterPro" id="IPR008984">
    <property type="entry name" value="SMAD_FHA_dom_sf"/>
</dbReference>
<dbReference type="PROSITE" id="PS50006">
    <property type="entry name" value="FHA_DOMAIN"/>
    <property type="match status" value="1"/>
</dbReference>
<evidence type="ECO:0000259" key="1">
    <source>
        <dbReference type="PROSITE" id="PS50006"/>
    </source>
</evidence>
<dbReference type="Pfam" id="PF00498">
    <property type="entry name" value="FHA"/>
    <property type="match status" value="1"/>
</dbReference>
<sequence length="97" mass="11038">MQYISENKKQVGILIVNDVEYFVGKFKSIGRKSKDENVTDRINIIFSELPDLNRFISRNHFEINTDTIPTIKVTSKNGLFLNAEFVSKGNSIVADGR</sequence>
<evidence type="ECO:0000313" key="3">
    <source>
        <dbReference type="Proteomes" id="UP000078046"/>
    </source>
</evidence>
<dbReference type="SUPFAM" id="SSF49879">
    <property type="entry name" value="SMAD/FHA domain"/>
    <property type="match status" value="1"/>
</dbReference>
<feature type="domain" description="FHA" evidence="1">
    <location>
        <begin position="27"/>
        <end position="86"/>
    </location>
</feature>
<proteinExistence type="predicted"/>
<comment type="caution">
    <text evidence="2">The sequence shown here is derived from an EMBL/GenBank/DDBJ whole genome shotgun (WGS) entry which is preliminary data.</text>
</comment>
<accession>A0A177B8U1</accession>
<gene>
    <name evidence="2" type="ORF">A3Q56_01523</name>
</gene>
<evidence type="ECO:0000313" key="2">
    <source>
        <dbReference type="EMBL" id="OAF70717.1"/>
    </source>
</evidence>
<organism evidence="2 3">
    <name type="scientific">Intoshia linei</name>
    <dbReference type="NCBI Taxonomy" id="1819745"/>
    <lineage>
        <taxon>Eukaryota</taxon>
        <taxon>Metazoa</taxon>
        <taxon>Spiralia</taxon>
        <taxon>Lophotrochozoa</taxon>
        <taxon>Mesozoa</taxon>
        <taxon>Orthonectida</taxon>
        <taxon>Rhopaluridae</taxon>
        <taxon>Intoshia</taxon>
    </lineage>
</organism>